<feature type="signal peptide" evidence="1">
    <location>
        <begin position="1"/>
        <end position="29"/>
    </location>
</feature>
<organism evidence="2 3">
    <name type="scientific">Bifidobacterium saguini</name>
    <dbReference type="NCBI Taxonomy" id="762210"/>
    <lineage>
        <taxon>Bacteria</taxon>
        <taxon>Bacillati</taxon>
        <taxon>Actinomycetota</taxon>
        <taxon>Actinomycetes</taxon>
        <taxon>Bifidobacteriales</taxon>
        <taxon>Bifidobacteriaceae</taxon>
        <taxon>Bifidobacterium</taxon>
    </lineage>
</organism>
<proteinExistence type="predicted"/>
<protein>
    <submittedName>
        <fullName evidence="2">Uncharacterized protein</fullName>
    </submittedName>
</protein>
<evidence type="ECO:0000313" key="3">
    <source>
        <dbReference type="Proteomes" id="UP000663729"/>
    </source>
</evidence>
<evidence type="ECO:0000256" key="1">
    <source>
        <dbReference type="SAM" id="SignalP"/>
    </source>
</evidence>
<gene>
    <name evidence="2" type="ORF">BSD967_06945</name>
</gene>
<feature type="chain" id="PRO_5045894775" evidence="1">
    <location>
        <begin position="30"/>
        <end position="146"/>
    </location>
</feature>
<keyword evidence="1" id="KW-0732">Signal</keyword>
<keyword evidence="3" id="KW-1185">Reference proteome</keyword>
<sequence>MTITKKIVGVLAAAATVLTLGVTALTANAADSVGSDANATANVKQSLQYLQQLNDLRARTDRTPLTAQQIADAQNADNKAGMTASQIADDTADGAAVPALKVNNDLMKWAQTRANELVAKGAWTVTPICTTVLRAGMRTLRTRIIT</sequence>
<accession>A0ABX7SA74</accession>
<name>A0ABX7SA74_9BIFI</name>
<evidence type="ECO:0000313" key="2">
    <source>
        <dbReference type="EMBL" id="QTB90099.1"/>
    </source>
</evidence>
<dbReference type="EMBL" id="CP071732">
    <property type="protein sequence ID" value="QTB90099.1"/>
    <property type="molecule type" value="Genomic_DNA"/>
</dbReference>
<reference evidence="2 3" key="1">
    <citation type="submission" date="2021-03" db="EMBL/GenBank/DDBJ databases">
        <title>Genome sequencing of Bifidobacterium saguini DSMZ 23967.</title>
        <authorList>
            <person name="Kim J."/>
        </authorList>
    </citation>
    <scope>NUCLEOTIDE SEQUENCE [LARGE SCALE GENOMIC DNA]</scope>
    <source>
        <strain evidence="2 3">DSMZ 23967</strain>
    </source>
</reference>
<dbReference type="RefSeq" id="WP_033889900.1">
    <property type="nucleotide sequence ID" value="NZ_CP071732.1"/>
</dbReference>
<dbReference type="Proteomes" id="UP000663729">
    <property type="component" value="Chromosome"/>
</dbReference>